<comment type="caution">
    <text evidence="2">The sequence shown here is derived from an EMBL/GenBank/DDBJ whole genome shotgun (WGS) entry which is preliminary data.</text>
</comment>
<dbReference type="SUPFAM" id="SSF53098">
    <property type="entry name" value="Ribonuclease H-like"/>
    <property type="match status" value="1"/>
</dbReference>
<dbReference type="EMBL" id="JACSIT010000081">
    <property type="protein sequence ID" value="MBC6993894.1"/>
    <property type="molecule type" value="Genomic_DNA"/>
</dbReference>
<evidence type="ECO:0000259" key="1">
    <source>
        <dbReference type="Pfam" id="PF01609"/>
    </source>
</evidence>
<proteinExistence type="predicted"/>
<dbReference type="AlphaFoldDB" id="A0A923T7T6"/>
<name>A0A923T7T6_9BACT</name>
<reference evidence="2" key="1">
    <citation type="submission" date="2020-08" db="EMBL/GenBank/DDBJ databases">
        <title>Lewinella bacteria from marine environments.</title>
        <authorList>
            <person name="Zhong Y."/>
        </authorList>
    </citation>
    <scope>NUCLEOTIDE SEQUENCE</scope>
    <source>
        <strain evidence="2">KCTC 42187</strain>
    </source>
</reference>
<dbReference type="GO" id="GO:0006313">
    <property type="term" value="P:DNA transposition"/>
    <property type="evidence" value="ECO:0007669"/>
    <property type="project" value="InterPro"/>
</dbReference>
<dbReference type="Gene3D" id="3.90.350.10">
    <property type="entry name" value="Transposase Inhibitor Protein From Tn5, Chain A, domain 1"/>
    <property type="match status" value="1"/>
</dbReference>
<evidence type="ECO:0000313" key="3">
    <source>
        <dbReference type="Proteomes" id="UP000650081"/>
    </source>
</evidence>
<gene>
    <name evidence="2" type="ORF">H9S92_06965</name>
</gene>
<feature type="non-terminal residue" evidence="2">
    <location>
        <position position="330"/>
    </location>
</feature>
<dbReference type="GO" id="GO:0003677">
    <property type="term" value="F:DNA binding"/>
    <property type="evidence" value="ECO:0007669"/>
    <property type="project" value="InterPro"/>
</dbReference>
<dbReference type="InterPro" id="IPR002559">
    <property type="entry name" value="Transposase_11"/>
</dbReference>
<accession>A0A923T7T6</accession>
<dbReference type="RefSeq" id="WP_187465991.1">
    <property type="nucleotide sequence ID" value="NZ_JACSIT010000081.1"/>
</dbReference>
<dbReference type="Proteomes" id="UP000650081">
    <property type="component" value="Unassembled WGS sequence"/>
</dbReference>
<dbReference type="GO" id="GO:0004803">
    <property type="term" value="F:transposase activity"/>
    <property type="evidence" value="ECO:0007669"/>
    <property type="project" value="InterPro"/>
</dbReference>
<evidence type="ECO:0000313" key="2">
    <source>
        <dbReference type="EMBL" id="MBC6993894.1"/>
    </source>
</evidence>
<organism evidence="2 3">
    <name type="scientific">Neolewinella lacunae</name>
    <dbReference type="NCBI Taxonomy" id="1517758"/>
    <lineage>
        <taxon>Bacteria</taxon>
        <taxon>Pseudomonadati</taxon>
        <taxon>Bacteroidota</taxon>
        <taxon>Saprospiria</taxon>
        <taxon>Saprospirales</taxon>
        <taxon>Lewinellaceae</taxon>
        <taxon>Neolewinella</taxon>
    </lineage>
</organism>
<keyword evidence="3" id="KW-1185">Reference proteome</keyword>
<dbReference type="Pfam" id="PF01609">
    <property type="entry name" value="DDE_Tnp_1"/>
    <property type="match status" value="1"/>
</dbReference>
<sequence>MLTPQLRKFTDLYGKYGLGATKNLHLICQLLILGRTCSLWKLKDYVGLALDKPLVQPASHYQRLIRFFDAWQDNAGFILDVQRRTLSLLRRFRFTHLLLDGTSWKRGQQKYHYMVLSVLVGSVAIPIYWKQLGKIGASSQAERKALFTEAMKHLDLKGMTLLADREYVGQEWFKFLIDNKIEFVIRLRFGDFYQAVDEAPGKTYQQMYDQCRSHGKFCRKRIKLGGQFYFISMRPNPKGTAGDEVIIFLTRLRPVKKTVDQYIKRWRIECLFRHLKSNGFDLEAINFKPLGKSNLLMAIVGLSYAMTIRVGWAARSTIRIIKYDESTTFP</sequence>
<feature type="domain" description="Transposase IS4-like" evidence="1">
    <location>
        <begin position="95"/>
        <end position="300"/>
    </location>
</feature>
<protein>
    <submittedName>
        <fullName evidence="2">Transposase</fullName>
    </submittedName>
</protein>
<dbReference type="InterPro" id="IPR012337">
    <property type="entry name" value="RNaseH-like_sf"/>
</dbReference>